<keyword evidence="2" id="KW-1185">Reference proteome</keyword>
<accession>A0A563VY30</accession>
<organism evidence="1 2">
    <name type="scientific">Hyella patelloides LEGE 07179</name>
    <dbReference type="NCBI Taxonomy" id="945734"/>
    <lineage>
        <taxon>Bacteria</taxon>
        <taxon>Bacillati</taxon>
        <taxon>Cyanobacteriota</taxon>
        <taxon>Cyanophyceae</taxon>
        <taxon>Pleurocapsales</taxon>
        <taxon>Hyellaceae</taxon>
        <taxon>Hyella</taxon>
    </lineage>
</organism>
<gene>
    <name evidence="1" type="ORF">H1P_4370004</name>
</gene>
<evidence type="ECO:0000313" key="2">
    <source>
        <dbReference type="Proteomes" id="UP000320055"/>
    </source>
</evidence>
<dbReference type="InterPro" id="IPR009057">
    <property type="entry name" value="Homeodomain-like_sf"/>
</dbReference>
<name>A0A563VY30_9CYAN</name>
<dbReference type="EMBL" id="CAACVJ010000376">
    <property type="protein sequence ID" value="VEP16331.1"/>
    <property type="molecule type" value="Genomic_DNA"/>
</dbReference>
<protein>
    <submittedName>
        <fullName evidence="1">Transposase</fullName>
    </submittedName>
</protein>
<proteinExistence type="predicted"/>
<dbReference type="AlphaFoldDB" id="A0A563VY30"/>
<dbReference type="SUPFAM" id="SSF46689">
    <property type="entry name" value="Homeodomain-like"/>
    <property type="match status" value="1"/>
</dbReference>
<reference evidence="1 2" key="1">
    <citation type="submission" date="2019-01" db="EMBL/GenBank/DDBJ databases">
        <authorList>
            <person name="Brito A."/>
        </authorList>
    </citation>
    <scope>NUCLEOTIDE SEQUENCE [LARGE SCALE GENOMIC DNA]</scope>
    <source>
        <strain evidence="1">1</strain>
    </source>
</reference>
<sequence>MPAENHLTSEQKEKLPLALKREENGDIRERILILLLLNDGKTQSEIAKFIGCSKNKVCYWCVHGDPDNLESLKDERMKGNHQKATEKYLEILLETIEKDPEELGSEFGRWSAKRLAIYLEEETGISLSGSQVRRILKRKKYPKGLGFAVAFTFGQNIA</sequence>
<dbReference type="Proteomes" id="UP000320055">
    <property type="component" value="Unassembled WGS sequence"/>
</dbReference>
<dbReference type="Pfam" id="PF13565">
    <property type="entry name" value="HTH_32"/>
    <property type="match status" value="1"/>
</dbReference>
<evidence type="ECO:0000313" key="1">
    <source>
        <dbReference type="EMBL" id="VEP16331.1"/>
    </source>
</evidence>